<dbReference type="PANTHER" id="PTHR31509">
    <property type="entry name" value="BPS1-LIKE PROTEIN"/>
    <property type="match status" value="1"/>
</dbReference>
<gene>
    <name evidence="1" type="ORF">SELMODRAFT_422297</name>
</gene>
<dbReference type="FunCoup" id="D8SHZ1">
    <property type="interactions" value="703"/>
</dbReference>
<evidence type="ECO:0000313" key="1">
    <source>
        <dbReference type="EMBL" id="EFJ15777.1"/>
    </source>
</evidence>
<dbReference type="EMBL" id="GL377621">
    <property type="protein sequence ID" value="EFJ15777.1"/>
    <property type="molecule type" value="Genomic_DNA"/>
</dbReference>
<proteinExistence type="predicted"/>
<protein>
    <submittedName>
        <fullName evidence="1">Uncharacterized protein</fullName>
    </submittedName>
</protein>
<sequence>MDQALAPLSTGMGFLNLHWILQGVDAMLAAHADLQRLLLEALGMPGKRDRILVSVFVDDNARQLETINAVRKGMSVAAQHKMRIKYALNLVKSAAISKELEVARAKIYLEEVIGEIERSSEVKNTHTGSWPLDQDSHHYRKLKLEKKSNISTIASKAIEANLVSSLVLGALLAALDCSAGLSITTAIPIPKNLSGGFPSLWEELKEEAEARRGNRCSSAFLEGICSCLGQIAALLDSLLRNKATRDDDELQIKQLLRLAHKKLDYLDSGFQILEEQMGDLFSKMVANRKEILSIA</sequence>
<dbReference type="HOGENOM" id="CLU_944596_0_0_1"/>
<accession>D8SHZ1</accession>
<dbReference type="AlphaFoldDB" id="D8SHZ1"/>
<organism evidence="2">
    <name type="scientific">Selaginella moellendorffii</name>
    <name type="common">Spikemoss</name>
    <dbReference type="NCBI Taxonomy" id="88036"/>
    <lineage>
        <taxon>Eukaryota</taxon>
        <taxon>Viridiplantae</taxon>
        <taxon>Streptophyta</taxon>
        <taxon>Embryophyta</taxon>
        <taxon>Tracheophyta</taxon>
        <taxon>Lycopodiopsida</taxon>
        <taxon>Selaginellales</taxon>
        <taxon>Selaginellaceae</taxon>
        <taxon>Selaginella</taxon>
    </lineage>
</organism>
<keyword evidence="2" id="KW-1185">Reference proteome</keyword>
<evidence type="ECO:0000313" key="2">
    <source>
        <dbReference type="Proteomes" id="UP000001514"/>
    </source>
</evidence>
<dbReference type="Gramene" id="EFJ15777">
    <property type="protein sequence ID" value="EFJ15777"/>
    <property type="gene ID" value="SELMODRAFT_422297"/>
</dbReference>
<dbReference type="STRING" id="88036.D8SHZ1"/>
<dbReference type="InParanoid" id="D8SHZ1"/>
<dbReference type="KEGG" id="smo:SELMODRAFT_422297"/>
<reference evidence="1 2" key="1">
    <citation type="journal article" date="2011" name="Science">
        <title>The Selaginella genome identifies genetic changes associated with the evolution of vascular plants.</title>
        <authorList>
            <person name="Banks J.A."/>
            <person name="Nishiyama T."/>
            <person name="Hasebe M."/>
            <person name="Bowman J.L."/>
            <person name="Gribskov M."/>
            <person name="dePamphilis C."/>
            <person name="Albert V.A."/>
            <person name="Aono N."/>
            <person name="Aoyama T."/>
            <person name="Ambrose B.A."/>
            <person name="Ashton N.W."/>
            <person name="Axtell M.J."/>
            <person name="Barker E."/>
            <person name="Barker M.S."/>
            <person name="Bennetzen J.L."/>
            <person name="Bonawitz N.D."/>
            <person name="Chapple C."/>
            <person name="Cheng C."/>
            <person name="Correa L.G."/>
            <person name="Dacre M."/>
            <person name="DeBarry J."/>
            <person name="Dreyer I."/>
            <person name="Elias M."/>
            <person name="Engstrom E.M."/>
            <person name="Estelle M."/>
            <person name="Feng L."/>
            <person name="Finet C."/>
            <person name="Floyd S.K."/>
            <person name="Frommer W.B."/>
            <person name="Fujita T."/>
            <person name="Gramzow L."/>
            <person name="Gutensohn M."/>
            <person name="Harholt J."/>
            <person name="Hattori M."/>
            <person name="Heyl A."/>
            <person name="Hirai T."/>
            <person name="Hiwatashi Y."/>
            <person name="Ishikawa M."/>
            <person name="Iwata M."/>
            <person name="Karol K.G."/>
            <person name="Koehler B."/>
            <person name="Kolukisaoglu U."/>
            <person name="Kubo M."/>
            <person name="Kurata T."/>
            <person name="Lalonde S."/>
            <person name="Li K."/>
            <person name="Li Y."/>
            <person name="Litt A."/>
            <person name="Lyons E."/>
            <person name="Manning G."/>
            <person name="Maruyama T."/>
            <person name="Michael T.P."/>
            <person name="Mikami K."/>
            <person name="Miyazaki S."/>
            <person name="Morinaga S."/>
            <person name="Murata T."/>
            <person name="Mueller-Roeber B."/>
            <person name="Nelson D.R."/>
            <person name="Obara M."/>
            <person name="Oguri Y."/>
            <person name="Olmstead R.G."/>
            <person name="Onodera N."/>
            <person name="Petersen B.L."/>
            <person name="Pils B."/>
            <person name="Prigge M."/>
            <person name="Rensing S.A."/>
            <person name="Riano-Pachon D.M."/>
            <person name="Roberts A.W."/>
            <person name="Sato Y."/>
            <person name="Scheller H.V."/>
            <person name="Schulz B."/>
            <person name="Schulz C."/>
            <person name="Shakirov E.V."/>
            <person name="Shibagaki N."/>
            <person name="Shinohara N."/>
            <person name="Shippen D.E."/>
            <person name="Soerensen I."/>
            <person name="Sotooka R."/>
            <person name="Sugimoto N."/>
            <person name="Sugita M."/>
            <person name="Sumikawa N."/>
            <person name="Tanurdzic M."/>
            <person name="Theissen G."/>
            <person name="Ulvskov P."/>
            <person name="Wakazuki S."/>
            <person name="Weng J.K."/>
            <person name="Willats W.W."/>
            <person name="Wipf D."/>
            <person name="Wolf P.G."/>
            <person name="Yang L."/>
            <person name="Zimmer A.D."/>
            <person name="Zhu Q."/>
            <person name="Mitros T."/>
            <person name="Hellsten U."/>
            <person name="Loque D."/>
            <person name="Otillar R."/>
            <person name="Salamov A."/>
            <person name="Schmutz J."/>
            <person name="Shapiro H."/>
            <person name="Lindquist E."/>
            <person name="Lucas S."/>
            <person name="Rokhsar D."/>
            <person name="Grigoriev I.V."/>
        </authorList>
    </citation>
    <scope>NUCLEOTIDE SEQUENCE [LARGE SCALE GENOMIC DNA]</scope>
</reference>
<name>D8SHZ1_SELML</name>
<dbReference type="Proteomes" id="UP000001514">
    <property type="component" value="Unassembled WGS sequence"/>
</dbReference>